<protein>
    <submittedName>
        <fullName evidence="2">Uncharacterized protein</fullName>
    </submittedName>
</protein>
<gene>
    <name evidence="2" type="ORF">BQ8794_140185</name>
</gene>
<organism evidence="2 3">
    <name type="scientific">Mesorhizobium prunaredense</name>
    <dbReference type="NCBI Taxonomy" id="1631249"/>
    <lineage>
        <taxon>Bacteria</taxon>
        <taxon>Pseudomonadati</taxon>
        <taxon>Pseudomonadota</taxon>
        <taxon>Alphaproteobacteria</taxon>
        <taxon>Hyphomicrobiales</taxon>
        <taxon>Phyllobacteriaceae</taxon>
        <taxon>Mesorhizobium</taxon>
    </lineage>
</organism>
<keyword evidence="1" id="KW-1133">Transmembrane helix</keyword>
<keyword evidence="1" id="KW-0472">Membrane</keyword>
<evidence type="ECO:0000256" key="1">
    <source>
        <dbReference type="SAM" id="Phobius"/>
    </source>
</evidence>
<name>A0A1R3V2E0_9HYPH</name>
<sequence>MVGFTATAEIRASVLGGNGSFFLLVMAAGSIVALSSEAAAPHSGATPHLRCNALPQTKSRTKFSL</sequence>
<accession>A0A1R3V2E0</accession>
<feature type="transmembrane region" description="Helical" evidence="1">
    <location>
        <begin position="20"/>
        <end position="40"/>
    </location>
</feature>
<dbReference type="Proteomes" id="UP000188388">
    <property type="component" value="Unassembled WGS sequence"/>
</dbReference>
<dbReference type="AlphaFoldDB" id="A0A1R3V2E0"/>
<reference evidence="3" key="1">
    <citation type="submission" date="2017-01" db="EMBL/GenBank/DDBJ databases">
        <authorList>
            <person name="Brunel B."/>
        </authorList>
    </citation>
    <scope>NUCLEOTIDE SEQUENCE [LARGE SCALE GENOMIC DNA]</scope>
</reference>
<evidence type="ECO:0000313" key="2">
    <source>
        <dbReference type="EMBL" id="SIT54040.1"/>
    </source>
</evidence>
<proteinExistence type="predicted"/>
<keyword evidence="3" id="KW-1185">Reference proteome</keyword>
<evidence type="ECO:0000313" key="3">
    <source>
        <dbReference type="Proteomes" id="UP000188388"/>
    </source>
</evidence>
<keyword evidence="1" id="KW-0812">Transmembrane</keyword>
<dbReference type="EMBL" id="FTPD01000006">
    <property type="protein sequence ID" value="SIT54040.1"/>
    <property type="molecule type" value="Genomic_DNA"/>
</dbReference>